<dbReference type="Proteomes" id="UP001139700">
    <property type="component" value="Unassembled WGS sequence"/>
</dbReference>
<comment type="caution">
    <text evidence="1">The sequence shown here is derived from an EMBL/GenBank/DDBJ whole genome shotgun (WGS) entry which is preliminary data.</text>
</comment>
<evidence type="ECO:0000313" key="1">
    <source>
        <dbReference type="EMBL" id="MCF0041249.1"/>
    </source>
</evidence>
<keyword evidence="2" id="KW-1185">Reference proteome</keyword>
<gene>
    <name evidence="1" type="ORF">LXM24_14195</name>
</gene>
<name>A0A9X1PBM8_9BACT</name>
<organism evidence="1 2">
    <name type="scientific">Dyadobacter fanqingshengii</name>
    <dbReference type="NCBI Taxonomy" id="2906443"/>
    <lineage>
        <taxon>Bacteria</taxon>
        <taxon>Pseudomonadati</taxon>
        <taxon>Bacteroidota</taxon>
        <taxon>Cytophagia</taxon>
        <taxon>Cytophagales</taxon>
        <taxon>Spirosomataceae</taxon>
        <taxon>Dyadobacter</taxon>
    </lineage>
</organism>
<reference evidence="1" key="1">
    <citation type="submission" date="2021-12" db="EMBL/GenBank/DDBJ databases">
        <title>Novel species in genus Dyadobacter.</title>
        <authorList>
            <person name="Ma C."/>
        </authorList>
    </citation>
    <scope>NUCLEOTIDE SEQUENCE</scope>
    <source>
        <strain evidence="1">CY399</strain>
    </source>
</reference>
<proteinExistence type="predicted"/>
<sequence length="64" mass="7098">MAGKATFTLKEDESGEIVVRGEDIAEIVPDADFRFSLLILKNGDKHFVTGTKEEIEDKLEANES</sequence>
<evidence type="ECO:0000313" key="2">
    <source>
        <dbReference type="Proteomes" id="UP001139700"/>
    </source>
</evidence>
<dbReference type="AlphaFoldDB" id="A0A9X1PBM8"/>
<dbReference type="EMBL" id="JAJTTA010000002">
    <property type="protein sequence ID" value="MCF0041249.1"/>
    <property type="molecule type" value="Genomic_DNA"/>
</dbReference>
<accession>A0A9X1PBM8</accession>
<dbReference type="RefSeq" id="WP_234613822.1">
    <property type="nucleotide sequence ID" value="NZ_CP098806.1"/>
</dbReference>
<protein>
    <submittedName>
        <fullName evidence="1">Uncharacterized protein</fullName>
    </submittedName>
</protein>